<gene>
    <name evidence="2" type="ORF">CSIM01_02070</name>
</gene>
<name>A0A135RZB2_9PEZI</name>
<reference evidence="2 3" key="1">
    <citation type="submission" date="2014-02" db="EMBL/GenBank/DDBJ databases">
        <title>The genome sequence of Colletotrichum simmondsii CBS122122.</title>
        <authorList>
            <person name="Baroncelli R."/>
            <person name="Thon M.R."/>
        </authorList>
    </citation>
    <scope>NUCLEOTIDE SEQUENCE [LARGE SCALE GENOMIC DNA]</scope>
    <source>
        <strain evidence="2 3">CBS122122</strain>
    </source>
</reference>
<evidence type="ECO:0000313" key="2">
    <source>
        <dbReference type="EMBL" id="KXH29001.1"/>
    </source>
</evidence>
<feature type="signal peptide" evidence="1">
    <location>
        <begin position="1"/>
        <end position="25"/>
    </location>
</feature>
<keyword evidence="3" id="KW-1185">Reference proteome</keyword>
<feature type="chain" id="PRO_5007801436" description="Secreted protein" evidence="1">
    <location>
        <begin position="26"/>
        <end position="107"/>
    </location>
</feature>
<dbReference type="AlphaFoldDB" id="A0A135RZB2"/>
<evidence type="ECO:0000313" key="3">
    <source>
        <dbReference type="Proteomes" id="UP000070328"/>
    </source>
</evidence>
<dbReference type="EMBL" id="JFBX01000758">
    <property type="protein sequence ID" value="KXH29001.1"/>
    <property type="molecule type" value="Genomic_DNA"/>
</dbReference>
<keyword evidence="1" id="KW-0732">Signal</keyword>
<evidence type="ECO:0008006" key="4">
    <source>
        <dbReference type="Google" id="ProtNLM"/>
    </source>
</evidence>
<accession>A0A135RZB2</accession>
<proteinExistence type="predicted"/>
<organism evidence="2 3">
    <name type="scientific">Colletotrichum simmondsii</name>
    <dbReference type="NCBI Taxonomy" id="703756"/>
    <lineage>
        <taxon>Eukaryota</taxon>
        <taxon>Fungi</taxon>
        <taxon>Dikarya</taxon>
        <taxon>Ascomycota</taxon>
        <taxon>Pezizomycotina</taxon>
        <taxon>Sordariomycetes</taxon>
        <taxon>Hypocreomycetidae</taxon>
        <taxon>Glomerellales</taxon>
        <taxon>Glomerellaceae</taxon>
        <taxon>Colletotrichum</taxon>
        <taxon>Colletotrichum acutatum species complex</taxon>
    </lineage>
</organism>
<evidence type="ECO:0000256" key="1">
    <source>
        <dbReference type="SAM" id="SignalP"/>
    </source>
</evidence>
<sequence>MAFFSCGLALLRNALSCVGLSCCCASQFPLVIVNQTMSVPVNCKQQLAMRSASERISSRKITAMPFALIAIGTEIGRRLLFAVTDHVSGESSFFSDQYARRMHMPPR</sequence>
<protein>
    <recommendedName>
        <fullName evidence="4">Secreted protein</fullName>
    </recommendedName>
</protein>
<comment type="caution">
    <text evidence="2">The sequence shown here is derived from an EMBL/GenBank/DDBJ whole genome shotgun (WGS) entry which is preliminary data.</text>
</comment>
<dbReference type="Proteomes" id="UP000070328">
    <property type="component" value="Unassembled WGS sequence"/>
</dbReference>